<dbReference type="PROSITE" id="PS51900">
    <property type="entry name" value="CB"/>
    <property type="match status" value="1"/>
</dbReference>
<evidence type="ECO:0000256" key="3">
    <source>
        <dbReference type="ARBA" id="ARBA00023172"/>
    </source>
</evidence>
<dbReference type="Gene3D" id="1.10.443.10">
    <property type="entry name" value="Intergrase catalytic core"/>
    <property type="match status" value="1"/>
</dbReference>
<evidence type="ECO:0000256" key="5">
    <source>
        <dbReference type="SAM" id="MobiDB-lite"/>
    </source>
</evidence>
<gene>
    <name evidence="8" type="ORF">J2S66_005609</name>
</gene>
<dbReference type="PROSITE" id="PS51898">
    <property type="entry name" value="TYR_RECOMBINASE"/>
    <property type="match status" value="1"/>
</dbReference>
<dbReference type="SUPFAM" id="SSF56349">
    <property type="entry name" value="DNA breaking-rejoining enzymes"/>
    <property type="match status" value="1"/>
</dbReference>
<dbReference type="InterPro" id="IPR011010">
    <property type="entry name" value="DNA_brk_join_enz"/>
</dbReference>
<evidence type="ECO:0000256" key="2">
    <source>
        <dbReference type="ARBA" id="ARBA00023125"/>
    </source>
</evidence>
<comment type="similarity">
    <text evidence="1">Belongs to the 'phage' integrase family.</text>
</comment>
<dbReference type="Pfam" id="PF00589">
    <property type="entry name" value="Phage_integrase"/>
    <property type="match status" value="1"/>
</dbReference>
<evidence type="ECO:0000256" key="1">
    <source>
        <dbReference type="ARBA" id="ARBA00008857"/>
    </source>
</evidence>
<dbReference type="CDD" id="cd01189">
    <property type="entry name" value="INT_ICEBs1_C_like"/>
    <property type="match status" value="1"/>
</dbReference>
<dbReference type="PANTHER" id="PTHR30349">
    <property type="entry name" value="PHAGE INTEGRASE-RELATED"/>
    <property type="match status" value="1"/>
</dbReference>
<feature type="domain" description="Core-binding (CB)" evidence="7">
    <location>
        <begin position="69"/>
        <end position="150"/>
    </location>
</feature>
<organism evidence="8 9">
    <name type="scientific">Saccharothrix longispora</name>
    <dbReference type="NCBI Taxonomy" id="33920"/>
    <lineage>
        <taxon>Bacteria</taxon>
        <taxon>Bacillati</taxon>
        <taxon>Actinomycetota</taxon>
        <taxon>Actinomycetes</taxon>
        <taxon>Pseudonocardiales</taxon>
        <taxon>Pseudonocardiaceae</taxon>
        <taxon>Saccharothrix</taxon>
    </lineage>
</organism>
<dbReference type="InterPro" id="IPR002104">
    <property type="entry name" value="Integrase_catalytic"/>
</dbReference>
<name>A0ABU1Q2V6_9PSEU</name>
<feature type="domain" description="Tyr recombinase" evidence="6">
    <location>
        <begin position="172"/>
        <end position="363"/>
    </location>
</feature>
<dbReference type="Proteomes" id="UP001268819">
    <property type="component" value="Unassembled WGS sequence"/>
</dbReference>
<dbReference type="InterPro" id="IPR058717">
    <property type="entry name" value="Phage_L5_Integrase_N"/>
</dbReference>
<dbReference type="InterPro" id="IPR013762">
    <property type="entry name" value="Integrase-like_cat_sf"/>
</dbReference>
<proteinExistence type="inferred from homology"/>
<dbReference type="RefSeq" id="WP_310310264.1">
    <property type="nucleotide sequence ID" value="NZ_BAAAXB010000001.1"/>
</dbReference>
<sequence>MARKNGRRRFGWVRKLPSGRFQASYLGPDGQRHNAPDTFAGERDADRWLVQVESVIMRHEWMNPNRAKVSVQEYAERWIAERPGLRPRTVHLYGWLLTKYVTPHLGAVQLGQLDTPMIRQWRARLLAAGVSESMTAKAYRLLRAVLMTAANEDRIIPRNPCQVRGAGSENPDERPVLTVAQVFELASRMADRRYRAFVLLAAFATLRWGEITALRRMDIAPDASAVRVAGAFVELPGRGLVYGPPKSRAGLRSVALPEAIRADLLAHLDEFTASAPDAWVFTGQRGNPLRRGDFNPRTGWKKAVADLGVPHLHFHDLRHTGNTLAARTKASTKDLMARMGHDSPRAALIYQHATTEASREIAAGLSGLVERERGGGKDDDDGSAGVLVPVG</sequence>
<evidence type="ECO:0000259" key="7">
    <source>
        <dbReference type="PROSITE" id="PS51900"/>
    </source>
</evidence>
<dbReference type="Pfam" id="PF26003">
    <property type="entry name" value="Integrase_N_phage"/>
    <property type="match status" value="1"/>
</dbReference>
<dbReference type="InterPro" id="IPR050090">
    <property type="entry name" value="Tyrosine_recombinase_XerCD"/>
</dbReference>
<keyword evidence="2 4" id="KW-0238">DNA-binding</keyword>
<keyword evidence="3" id="KW-0233">DNA recombination</keyword>
<dbReference type="EMBL" id="JAVDSG010000001">
    <property type="protein sequence ID" value="MDR6597225.1"/>
    <property type="molecule type" value="Genomic_DNA"/>
</dbReference>
<reference evidence="8 9" key="1">
    <citation type="submission" date="2023-07" db="EMBL/GenBank/DDBJ databases">
        <title>Sequencing the genomes of 1000 actinobacteria strains.</title>
        <authorList>
            <person name="Klenk H.-P."/>
        </authorList>
    </citation>
    <scope>NUCLEOTIDE SEQUENCE [LARGE SCALE GENOMIC DNA]</scope>
    <source>
        <strain evidence="8 9">DSM 43749</strain>
    </source>
</reference>
<evidence type="ECO:0000313" key="8">
    <source>
        <dbReference type="EMBL" id="MDR6597225.1"/>
    </source>
</evidence>
<evidence type="ECO:0000256" key="4">
    <source>
        <dbReference type="PROSITE-ProRule" id="PRU01248"/>
    </source>
</evidence>
<keyword evidence="9" id="KW-1185">Reference proteome</keyword>
<feature type="region of interest" description="Disordered" evidence="5">
    <location>
        <begin position="370"/>
        <end position="391"/>
    </location>
</feature>
<protein>
    <submittedName>
        <fullName evidence="8">Integrase</fullName>
    </submittedName>
</protein>
<evidence type="ECO:0000313" key="9">
    <source>
        <dbReference type="Proteomes" id="UP001268819"/>
    </source>
</evidence>
<dbReference type="InterPro" id="IPR044068">
    <property type="entry name" value="CB"/>
</dbReference>
<dbReference type="Gene3D" id="1.10.150.130">
    <property type="match status" value="1"/>
</dbReference>
<evidence type="ECO:0000259" key="6">
    <source>
        <dbReference type="PROSITE" id="PS51898"/>
    </source>
</evidence>
<accession>A0ABU1Q2V6</accession>
<dbReference type="PANTHER" id="PTHR30349:SF64">
    <property type="entry name" value="PROPHAGE INTEGRASE INTD-RELATED"/>
    <property type="match status" value="1"/>
</dbReference>
<dbReference type="InterPro" id="IPR010998">
    <property type="entry name" value="Integrase_recombinase_N"/>
</dbReference>
<comment type="caution">
    <text evidence="8">The sequence shown here is derived from an EMBL/GenBank/DDBJ whole genome shotgun (WGS) entry which is preliminary data.</text>
</comment>